<evidence type="ECO:0000313" key="2">
    <source>
        <dbReference type="EnsemblPlants" id="Bra024947.1-P"/>
    </source>
</evidence>
<evidence type="ECO:0000256" key="1">
    <source>
        <dbReference type="SAM" id="MobiDB-lite"/>
    </source>
</evidence>
<feature type="compositionally biased region" description="Basic and acidic residues" evidence="1">
    <location>
        <begin position="143"/>
        <end position="154"/>
    </location>
</feature>
<feature type="region of interest" description="Disordered" evidence="1">
    <location>
        <begin position="76"/>
        <end position="196"/>
    </location>
</feature>
<name>M4E841_BRACM</name>
<accession>M4E841</accession>
<dbReference type="AlphaFoldDB" id="M4E841"/>
<keyword evidence="3" id="KW-1185">Reference proteome</keyword>
<dbReference type="InParanoid" id="M4E841"/>
<dbReference type="Gramene" id="Bra024947.1">
    <property type="protein sequence ID" value="Bra024947.1-P"/>
    <property type="gene ID" value="Bra024947"/>
</dbReference>
<feature type="compositionally biased region" description="Basic and acidic residues" evidence="1">
    <location>
        <begin position="35"/>
        <end position="48"/>
    </location>
</feature>
<dbReference type="HOGENOM" id="CLU_1391991_0_0_1"/>
<proteinExistence type="predicted"/>
<dbReference type="Proteomes" id="UP000011750">
    <property type="component" value="Chromosome A06"/>
</dbReference>
<feature type="compositionally biased region" description="Basic and acidic residues" evidence="1">
    <location>
        <begin position="120"/>
        <end position="136"/>
    </location>
</feature>
<feature type="region of interest" description="Disordered" evidence="1">
    <location>
        <begin position="16"/>
        <end position="48"/>
    </location>
</feature>
<protein>
    <submittedName>
        <fullName evidence="2">Uncharacterized protein</fullName>
    </submittedName>
</protein>
<feature type="compositionally biased region" description="Polar residues" evidence="1">
    <location>
        <begin position="96"/>
        <end position="105"/>
    </location>
</feature>
<sequence>MRRNRRTTLAIKRPHRQRLKRRSLTNQIASNQSKPRTDPKNGATKDVKVHAKRSLLHQSTTTIPITIFLQESSGTFEDRRKLENATTLPKRRKNQSEIGTQATAQRKSRRQRSNQTGKGSRREAVVITREVSETSEPRASGNAREERLPPKPKADQSVLTKQQMSEPHPLRRKHIASHNRWTTIESDSLSERYRES</sequence>
<reference evidence="2" key="3">
    <citation type="submission" date="2023-03" db="UniProtKB">
        <authorList>
            <consortium name="EnsemblPlants"/>
        </authorList>
    </citation>
    <scope>IDENTIFICATION</scope>
    <source>
        <strain evidence="2">cv. Chiifu-401-42</strain>
    </source>
</reference>
<feature type="compositionally biased region" description="Polar residues" evidence="1">
    <location>
        <begin position="24"/>
        <end position="34"/>
    </location>
</feature>
<evidence type="ECO:0000313" key="3">
    <source>
        <dbReference type="Proteomes" id="UP000011750"/>
    </source>
</evidence>
<reference evidence="2 3" key="2">
    <citation type="journal article" date="2018" name="Hortic Res">
        <title>Improved Brassica rapa reference genome by single-molecule sequencing and chromosome conformation capture technologies.</title>
        <authorList>
            <person name="Zhang L."/>
            <person name="Cai X."/>
            <person name="Wu J."/>
            <person name="Liu M."/>
            <person name="Grob S."/>
            <person name="Cheng F."/>
            <person name="Liang J."/>
            <person name="Cai C."/>
            <person name="Liu Z."/>
            <person name="Liu B."/>
            <person name="Wang F."/>
            <person name="Li S."/>
            <person name="Liu F."/>
            <person name="Li X."/>
            <person name="Cheng L."/>
            <person name="Yang W."/>
            <person name="Li M.H."/>
            <person name="Grossniklaus U."/>
            <person name="Zheng H."/>
            <person name="Wang X."/>
        </authorList>
    </citation>
    <scope>NUCLEOTIDE SEQUENCE [LARGE SCALE GENOMIC DNA]</scope>
    <source>
        <strain evidence="2 3">cv. Chiifu-401-42</strain>
    </source>
</reference>
<organism evidence="2 3">
    <name type="scientific">Brassica campestris</name>
    <name type="common">Field mustard</name>
    <dbReference type="NCBI Taxonomy" id="3711"/>
    <lineage>
        <taxon>Eukaryota</taxon>
        <taxon>Viridiplantae</taxon>
        <taxon>Streptophyta</taxon>
        <taxon>Embryophyta</taxon>
        <taxon>Tracheophyta</taxon>
        <taxon>Spermatophyta</taxon>
        <taxon>Magnoliopsida</taxon>
        <taxon>eudicotyledons</taxon>
        <taxon>Gunneridae</taxon>
        <taxon>Pentapetalae</taxon>
        <taxon>rosids</taxon>
        <taxon>malvids</taxon>
        <taxon>Brassicales</taxon>
        <taxon>Brassicaceae</taxon>
        <taxon>Brassiceae</taxon>
        <taxon>Brassica</taxon>
    </lineage>
</organism>
<reference evidence="2 3" key="1">
    <citation type="journal article" date="2011" name="Nat. Genet.">
        <title>The genome of the mesopolyploid crop species Brassica rapa.</title>
        <authorList>
            <consortium name="Brassica rapa Genome Sequencing Project Consortium"/>
            <person name="Wang X."/>
            <person name="Wang H."/>
            <person name="Wang J."/>
            <person name="Sun R."/>
            <person name="Wu J."/>
            <person name="Liu S."/>
            <person name="Bai Y."/>
            <person name="Mun J.H."/>
            <person name="Bancroft I."/>
            <person name="Cheng F."/>
            <person name="Huang S."/>
            <person name="Li X."/>
            <person name="Hua W."/>
            <person name="Wang J."/>
            <person name="Wang X."/>
            <person name="Freeling M."/>
            <person name="Pires J.C."/>
            <person name="Paterson A.H."/>
            <person name="Chalhoub B."/>
            <person name="Wang B."/>
            <person name="Hayward A."/>
            <person name="Sharpe A.G."/>
            <person name="Park B.S."/>
            <person name="Weisshaar B."/>
            <person name="Liu B."/>
            <person name="Li B."/>
            <person name="Liu B."/>
            <person name="Tong C."/>
            <person name="Song C."/>
            <person name="Duran C."/>
            <person name="Peng C."/>
            <person name="Geng C."/>
            <person name="Koh C."/>
            <person name="Lin C."/>
            <person name="Edwards D."/>
            <person name="Mu D."/>
            <person name="Shen D."/>
            <person name="Soumpourou E."/>
            <person name="Li F."/>
            <person name="Fraser F."/>
            <person name="Conant G."/>
            <person name="Lassalle G."/>
            <person name="King G.J."/>
            <person name="Bonnema G."/>
            <person name="Tang H."/>
            <person name="Wang H."/>
            <person name="Belcram H."/>
            <person name="Zhou H."/>
            <person name="Hirakawa H."/>
            <person name="Abe H."/>
            <person name="Guo H."/>
            <person name="Wang H."/>
            <person name="Jin H."/>
            <person name="Parkin I.A."/>
            <person name="Batley J."/>
            <person name="Kim J.S."/>
            <person name="Just J."/>
            <person name="Li J."/>
            <person name="Xu J."/>
            <person name="Deng J."/>
            <person name="Kim J.A."/>
            <person name="Li J."/>
            <person name="Yu J."/>
            <person name="Meng J."/>
            <person name="Wang J."/>
            <person name="Min J."/>
            <person name="Poulain J."/>
            <person name="Wang J."/>
            <person name="Hatakeyama K."/>
            <person name="Wu K."/>
            <person name="Wang L."/>
            <person name="Fang L."/>
            <person name="Trick M."/>
            <person name="Links M.G."/>
            <person name="Zhao M."/>
            <person name="Jin M."/>
            <person name="Ramchiary N."/>
            <person name="Drou N."/>
            <person name="Berkman P.J."/>
            <person name="Cai Q."/>
            <person name="Huang Q."/>
            <person name="Li R."/>
            <person name="Tabata S."/>
            <person name="Cheng S."/>
            <person name="Zhang S."/>
            <person name="Zhang S."/>
            <person name="Huang S."/>
            <person name="Sato S."/>
            <person name="Sun S."/>
            <person name="Kwon S.J."/>
            <person name="Choi S.R."/>
            <person name="Lee T.H."/>
            <person name="Fan W."/>
            <person name="Zhao X."/>
            <person name="Tan X."/>
            <person name="Xu X."/>
            <person name="Wang Y."/>
            <person name="Qiu Y."/>
            <person name="Yin Y."/>
            <person name="Li Y."/>
            <person name="Du Y."/>
            <person name="Liao Y."/>
            <person name="Lim Y."/>
            <person name="Narusaka Y."/>
            <person name="Wang Y."/>
            <person name="Wang Z."/>
            <person name="Li Z."/>
            <person name="Wang Z."/>
            <person name="Xiong Z."/>
            <person name="Zhang Z."/>
        </authorList>
    </citation>
    <scope>NUCLEOTIDE SEQUENCE [LARGE SCALE GENOMIC DNA]</scope>
    <source>
        <strain evidence="2 3">cv. Chiifu-401-42</strain>
    </source>
</reference>
<dbReference type="EnsemblPlants" id="Bra024947.1">
    <property type="protein sequence ID" value="Bra024947.1-P"/>
    <property type="gene ID" value="Bra024947"/>
</dbReference>